<sequence>MAGMDYSVIRTTLHKHLRARLERAKAWRERHGPLAAKDRANIKDILSMLEEGNREYWHLLGSDHAREELDKFFKETGLPRDECRDHTSVILDEIRKGQIGYWKALLAHSEALEVYDFSEAQRSPQSASAPRPAPLASPTLSEAVEAFFREHEKTAGWTSGTVEKRRAVLDVALEWLGPDTAMADIGKREAAGLKEATLALPANRAKVSRLRGLSLREAIAVPGIPKISNATANAYLSAYKVFWAWAEAHGFAPEALFDGMAVAKRGHGTKDRRPFTQEALEKVYSALTDPGSKFFGKTSHRWATLIAMFSGARLNEVCQLQVDDILQVDGVWVFNFTDDGDATKRLKSSAARRRVPVHSELLKLGLLEYRDSQRALGRDRLFADYTYHPKHGYGDKLSKWFNRTFMQALGIKSDAHVFHGLRHTFATRLGQADVPLERIQFIIGHERQGVTNQVYMKEGFTLRQTREAVERYAVD</sequence>
<keyword evidence="3 5" id="KW-0238">DNA-binding</keyword>
<dbReference type="PROSITE" id="PS51898">
    <property type="entry name" value="TYR_RECOMBINASE"/>
    <property type="match status" value="1"/>
</dbReference>
<comment type="similarity">
    <text evidence="1">Belongs to the 'phage' integrase family.</text>
</comment>
<evidence type="ECO:0000256" key="2">
    <source>
        <dbReference type="ARBA" id="ARBA00022908"/>
    </source>
</evidence>
<dbReference type="SUPFAM" id="SSF56349">
    <property type="entry name" value="DNA breaking-rejoining enzymes"/>
    <property type="match status" value="1"/>
</dbReference>
<dbReference type="CDD" id="cd01184">
    <property type="entry name" value="INT_C_like_1"/>
    <property type="match status" value="1"/>
</dbReference>
<keyword evidence="4" id="KW-0233">DNA recombination</keyword>
<feature type="domain" description="Tyr recombinase" evidence="6">
    <location>
        <begin position="270"/>
        <end position="470"/>
    </location>
</feature>
<dbReference type="EMBL" id="CP053562">
    <property type="protein sequence ID" value="QPZ90380.1"/>
    <property type="molecule type" value="Genomic_DNA"/>
</dbReference>
<dbReference type="InterPro" id="IPR013762">
    <property type="entry name" value="Integrase-like_cat_sf"/>
</dbReference>
<dbReference type="InterPro" id="IPR044068">
    <property type="entry name" value="CB"/>
</dbReference>
<evidence type="ECO:0000259" key="7">
    <source>
        <dbReference type="PROSITE" id="PS51900"/>
    </source>
</evidence>
<gene>
    <name evidence="8" type="ORF">AKL02_005405</name>
</gene>
<evidence type="ECO:0000259" key="6">
    <source>
        <dbReference type="PROSITE" id="PS51898"/>
    </source>
</evidence>
<evidence type="ECO:0000256" key="1">
    <source>
        <dbReference type="ARBA" id="ARBA00008857"/>
    </source>
</evidence>
<dbReference type="InterPro" id="IPR002104">
    <property type="entry name" value="Integrase_catalytic"/>
</dbReference>
<evidence type="ECO:0000256" key="3">
    <source>
        <dbReference type="ARBA" id="ARBA00023125"/>
    </source>
</evidence>
<evidence type="ECO:0000256" key="5">
    <source>
        <dbReference type="PROSITE-ProRule" id="PRU01248"/>
    </source>
</evidence>
<dbReference type="PROSITE" id="PS51900">
    <property type="entry name" value="CB"/>
    <property type="match status" value="1"/>
</dbReference>
<dbReference type="PANTHER" id="PTHR30349:SF41">
    <property type="entry name" value="INTEGRASE_RECOMBINASE PROTEIN MJ0367-RELATED"/>
    <property type="match status" value="1"/>
</dbReference>
<name>A0ABX6YRG6_9RHOB</name>
<reference evidence="8 9" key="1">
    <citation type="submission" date="2020-05" db="EMBL/GenBank/DDBJ databases">
        <title>Thioclava electrotropha strain Elox9 finished genome.</title>
        <authorList>
            <person name="Rowe A.R."/>
            <person name="Wilbanks E.G."/>
        </authorList>
    </citation>
    <scope>NUCLEOTIDE SEQUENCE [LARGE SCALE GENOMIC DNA]</scope>
    <source>
        <strain evidence="8 9">Elox9</strain>
    </source>
</reference>
<evidence type="ECO:0000313" key="9">
    <source>
        <dbReference type="Proteomes" id="UP000192422"/>
    </source>
</evidence>
<organism evidence="8 9">
    <name type="scientific">Thioclava electrotropha</name>
    <dbReference type="NCBI Taxonomy" id="1549850"/>
    <lineage>
        <taxon>Bacteria</taxon>
        <taxon>Pseudomonadati</taxon>
        <taxon>Pseudomonadota</taxon>
        <taxon>Alphaproteobacteria</taxon>
        <taxon>Rhodobacterales</taxon>
        <taxon>Paracoccaceae</taxon>
        <taxon>Thioclava</taxon>
    </lineage>
</organism>
<dbReference type="Gene3D" id="1.10.443.10">
    <property type="entry name" value="Intergrase catalytic core"/>
    <property type="match status" value="1"/>
</dbReference>
<dbReference type="PANTHER" id="PTHR30349">
    <property type="entry name" value="PHAGE INTEGRASE-RELATED"/>
    <property type="match status" value="1"/>
</dbReference>
<keyword evidence="2" id="KW-0229">DNA integration</keyword>
<dbReference type="Pfam" id="PF00589">
    <property type="entry name" value="Phage_integrase"/>
    <property type="match status" value="1"/>
</dbReference>
<evidence type="ECO:0000256" key="4">
    <source>
        <dbReference type="ARBA" id="ARBA00023172"/>
    </source>
</evidence>
<dbReference type="InterPro" id="IPR011010">
    <property type="entry name" value="DNA_brk_join_enz"/>
</dbReference>
<dbReference type="Proteomes" id="UP000192422">
    <property type="component" value="Chromosome"/>
</dbReference>
<keyword evidence="9" id="KW-1185">Reference proteome</keyword>
<dbReference type="InterPro" id="IPR050090">
    <property type="entry name" value="Tyrosine_recombinase_XerCD"/>
</dbReference>
<feature type="domain" description="Core-binding (CB)" evidence="7">
    <location>
        <begin position="138"/>
        <end position="247"/>
    </location>
</feature>
<protein>
    <submittedName>
        <fullName evidence="8">Site-specific integrase</fullName>
    </submittedName>
</protein>
<accession>A0ABX6YRG6</accession>
<proteinExistence type="inferred from homology"/>
<evidence type="ECO:0000313" key="8">
    <source>
        <dbReference type="EMBL" id="QPZ90380.1"/>
    </source>
</evidence>